<evidence type="ECO:0000313" key="3">
    <source>
        <dbReference type="EMBL" id="PLN82363.1"/>
    </source>
</evidence>
<proteinExistence type="predicted"/>
<dbReference type="EMBL" id="KZ559527">
    <property type="protein sequence ID" value="PLN82363.1"/>
    <property type="molecule type" value="Genomic_DNA"/>
</dbReference>
<keyword evidence="2" id="KW-0472">Membrane</keyword>
<dbReference type="PANTHER" id="PTHR38122:SF1">
    <property type="entry name" value="GLYCOPROTEIN X"/>
    <property type="match status" value="1"/>
</dbReference>
<feature type="transmembrane region" description="Helical" evidence="2">
    <location>
        <begin position="175"/>
        <end position="198"/>
    </location>
</feature>
<keyword evidence="4" id="KW-1185">Reference proteome</keyword>
<dbReference type="Proteomes" id="UP000235023">
    <property type="component" value="Unassembled WGS sequence"/>
</dbReference>
<dbReference type="AlphaFoldDB" id="A0A2J5HYG2"/>
<reference evidence="4" key="1">
    <citation type="submission" date="2017-12" db="EMBL/GenBank/DDBJ databases">
        <authorList>
            <consortium name="DOE Joint Genome Institute"/>
            <person name="Mondo S.J."/>
            <person name="Kjaerbolling I."/>
            <person name="Vesth T.C."/>
            <person name="Frisvad J.C."/>
            <person name="Nybo J.L."/>
            <person name="Theobald S."/>
            <person name="Kuo A."/>
            <person name="Bowyer P."/>
            <person name="Matsuda Y."/>
            <person name="Lyhne E.K."/>
            <person name="Kogle M.E."/>
            <person name="Clum A."/>
            <person name="Lipzen A."/>
            <person name="Salamov A."/>
            <person name="Ngan C.Y."/>
            <person name="Daum C."/>
            <person name="Chiniquy J."/>
            <person name="Barry K."/>
            <person name="LaButti K."/>
            <person name="Haridas S."/>
            <person name="Simmons B.A."/>
            <person name="Magnuson J.K."/>
            <person name="Mortensen U.H."/>
            <person name="Larsen T.O."/>
            <person name="Grigoriev I.V."/>
            <person name="Baker S.E."/>
            <person name="Andersen M.R."/>
            <person name="Nordberg H.P."/>
            <person name="Cantor M.N."/>
            <person name="Hua S.X."/>
        </authorList>
    </citation>
    <scope>NUCLEOTIDE SEQUENCE [LARGE SCALE GENOMIC DNA]</scope>
    <source>
        <strain evidence="4">IBT 19404</strain>
    </source>
</reference>
<evidence type="ECO:0000313" key="4">
    <source>
        <dbReference type="Proteomes" id="UP000235023"/>
    </source>
</evidence>
<organism evidence="3 4">
    <name type="scientific">Aspergillus taichungensis</name>
    <dbReference type="NCBI Taxonomy" id="482145"/>
    <lineage>
        <taxon>Eukaryota</taxon>
        <taxon>Fungi</taxon>
        <taxon>Dikarya</taxon>
        <taxon>Ascomycota</taxon>
        <taxon>Pezizomycotina</taxon>
        <taxon>Eurotiomycetes</taxon>
        <taxon>Eurotiomycetidae</taxon>
        <taxon>Eurotiales</taxon>
        <taxon>Aspergillaceae</taxon>
        <taxon>Aspergillus</taxon>
        <taxon>Aspergillus subgen. Circumdati</taxon>
    </lineage>
</organism>
<gene>
    <name evidence="3" type="ORF">BDW42DRAFT_166657</name>
</gene>
<dbReference type="OrthoDB" id="5414836at2759"/>
<evidence type="ECO:0000256" key="1">
    <source>
        <dbReference type="SAM" id="MobiDB-lite"/>
    </source>
</evidence>
<feature type="compositionally biased region" description="Low complexity" evidence="1">
    <location>
        <begin position="135"/>
        <end position="164"/>
    </location>
</feature>
<evidence type="ECO:0000256" key="2">
    <source>
        <dbReference type="SAM" id="Phobius"/>
    </source>
</evidence>
<keyword evidence="2" id="KW-0812">Transmembrane</keyword>
<feature type="region of interest" description="Disordered" evidence="1">
    <location>
        <begin position="135"/>
        <end position="174"/>
    </location>
</feature>
<dbReference type="PANTHER" id="PTHR38122">
    <property type="entry name" value="GLYCOPROTEIN X"/>
    <property type="match status" value="1"/>
</dbReference>
<sequence>MFSPRRVWGSFTGIDQVRRDSPGTGSVPSKCFEVCNDAAVHGQSTGMDASMCSADSDFQQSLRKCEKCLTGRGNDCSGALPDGLVPLVQQFVDYCNNATGPGSNDDLEANARKIESLVESNACLSSSLADLQSSLSHASTGAPPAATSARSSSSPPAAPSDGSPQHPPGNNTRTGVPAVVAPVVFVLAGFAILAYLFWRRRQRLRAKQMGVVEESAESPEFGGKAQLPADPFRPELDGVDTAAGKEEYKDLDTHEVAELPAREAVGVEMDANG</sequence>
<accession>A0A2J5HYG2</accession>
<name>A0A2J5HYG2_9EURO</name>
<protein>
    <submittedName>
        <fullName evidence="3">Uncharacterized protein</fullName>
    </submittedName>
</protein>
<keyword evidence="2" id="KW-1133">Transmembrane helix</keyword>